<dbReference type="PANTHER" id="PTHR14191">
    <property type="entry name" value="PDZ DOMAIN CONTAINING PROTEIN"/>
    <property type="match status" value="1"/>
</dbReference>
<evidence type="ECO:0000313" key="6">
    <source>
        <dbReference type="Proteomes" id="UP000095287"/>
    </source>
</evidence>
<organism evidence="6 7">
    <name type="scientific">Steinernema glaseri</name>
    <dbReference type="NCBI Taxonomy" id="37863"/>
    <lineage>
        <taxon>Eukaryota</taxon>
        <taxon>Metazoa</taxon>
        <taxon>Ecdysozoa</taxon>
        <taxon>Nematoda</taxon>
        <taxon>Chromadorea</taxon>
        <taxon>Rhabditida</taxon>
        <taxon>Tylenchina</taxon>
        <taxon>Panagrolaimomorpha</taxon>
        <taxon>Strongyloidoidea</taxon>
        <taxon>Steinernematidae</taxon>
        <taxon>Steinernema</taxon>
    </lineage>
</organism>
<dbReference type="Proteomes" id="UP000095287">
    <property type="component" value="Unplaced"/>
</dbReference>
<accession>A0A1I7ZSM2</accession>
<dbReference type="AlphaFoldDB" id="A0A1I7ZSM2"/>
<evidence type="ECO:0000256" key="1">
    <source>
        <dbReference type="ARBA" id="ARBA00004236"/>
    </source>
</evidence>
<dbReference type="SMART" id="SM00228">
    <property type="entry name" value="PDZ"/>
    <property type="match status" value="2"/>
</dbReference>
<reference evidence="7" key="1">
    <citation type="submission" date="2016-11" db="UniProtKB">
        <authorList>
            <consortium name="WormBaseParasite"/>
        </authorList>
    </citation>
    <scope>IDENTIFICATION</scope>
</reference>
<dbReference type="InterPro" id="IPR036034">
    <property type="entry name" value="PDZ_sf"/>
</dbReference>
<evidence type="ECO:0000256" key="2">
    <source>
        <dbReference type="ARBA" id="ARBA00022475"/>
    </source>
</evidence>
<dbReference type="SUPFAM" id="SSF50156">
    <property type="entry name" value="PDZ domain-like"/>
    <property type="match status" value="2"/>
</dbReference>
<dbReference type="Gene3D" id="2.30.42.10">
    <property type="match status" value="2"/>
</dbReference>
<sequence length="505" mass="55409">MKPGFQLPPDAPAPRSCLIQKKDANEEYGYNLHAERGKGQFIGAVDDNSPASRAGLRPGDRIFAVNGRSIAGESHRSVVGRIKEDPLQCELLVLTEDGANWYEAHGISVSTDLPNIIHLRSEEDVPPPQFVAPAPPPTEAVPINGQMNPRPRLCNLEKQYPTDEFGFNLHAEKGRGHFVGAVDYEGIGYRAGLVLGQRIVGVNGELIYPDTPHKKVVSLIKQDPLNTELLVASEEVDRWYTEKKLPYSFEKAIIFRDPSNGRATRMVEKPPAKRSEILPEPNIPEEPSHPPPSEEPEPEAPPAQQHRAAEDEPVVAKTATLSPDEIMEQVFSSVSLADTKVKAHHNDTECVKGVHEIVVGAEGDAEQTAATSPSVAAEKTPEDSRSTTKSVSSQRSEKETVEVADVEDRPRLEPYFAPSPVQTPVMSAASKVASVTPMSRSAVNENNNTKFSLDSAKTADYEEPAMDIFKMSASEARARLMNRKKDIRKGADMTMDEKHRLIANM</sequence>
<feature type="compositionally biased region" description="Basic and acidic residues" evidence="4">
    <location>
        <begin position="395"/>
        <end position="405"/>
    </location>
</feature>
<feature type="compositionally biased region" description="Pro residues" evidence="4">
    <location>
        <begin position="281"/>
        <end position="293"/>
    </location>
</feature>
<keyword evidence="3" id="KW-0677">Repeat</keyword>
<evidence type="ECO:0000259" key="5">
    <source>
        <dbReference type="PROSITE" id="PS50106"/>
    </source>
</evidence>
<dbReference type="PANTHER" id="PTHR14191:SF3">
    <property type="entry name" value="NA(+)_H(+) EXCHANGE REGULATORY COFACTOR-LIKE PROTEIN NRFL-1"/>
    <property type="match status" value="1"/>
</dbReference>
<protein>
    <submittedName>
        <fullName evidence="7">PDZ domain-containing protein</fullName>
    </submittedName>
</protein>
<dbReference type="InterPro" id="IPR051067">
    <property type="entry name" value="NHER"/>
</dbReference>
<evidence type="ECO:0000256" key="4">
    <source>
        <dbReference type="SAM" id="MobiDB-lite"/>
    </source>
</evidence>
<evidence type="ECO:0000313" key="7">
    <source>
        <dbReference type="WBParaSite" id="L893_g29391.t1"/>
    </source>
</evidence>
<dbReference type="CDD" id="cd06768">
    <property type="entry name" value="PDZ_NHERF-like"/>
    <property type="match status" value="2"/>
</dbReference>
<feature type="region of interest" description="Disordered" evidence="4">
    <location>
        <begin position="262"/>
        <end position="315"/>
    </location>
</feature>
<dbReference type="GO" id="GO:0016324">
    <property type="term" value="C:apical plasma membrane"/>
    <property type="evidence" value="ECO:0007669"/>
    <property type="project" value="TreeGrafter"/>
</dbReference>
<dbReference type="InterPro" id="IPR001478">
    <property type="entry name" value="PDZ"/>
</dbReference>
<dbReference type="WBParaSite" id="L893_g29391.t1">
    <property type="protein sequence ID" value="L893_g29391.t1"/>
    <property type="gene ID" value="L893_g29391"/>
</dbReference>
<feature type="region of interest" description="Disordered" evidence="4">
    <location>
        <begin position="365"/>
        <end position="405"/>
    </location>
</feature>
<feature type="domain" description="PDZ" evidence="5">
    <location>
        <begin position="16"/>
        <end position="97"/>
    </location>
</feature>
<name>A0A1I7ZSM2_9BILA</name>
<dbReference type="InterPro" id="IPR041489">
    <property type="entry name" value="PDZ_6"/>
</dbReference>
<proteinExistence type="predicted"/>
<keyword evidence="2" id="KW-0472">Membrane</keyword>
<comment type="subcellular location">
    <subcellularLocation>
        <location evidence="1">Cell membrane</location>
    </subcellularLocation>
</comment>
<dbReference type="PROSITE" id="PS50106">
    <property type="entry name" value="PDZ"/>
    <property type="match status" value="2"/>
</dbReference>
<evidence type="ECO:0000256" key="3">
    <source>
        <dbReference type="ARBA" id="ARBA00022737"/>
    </source>
</evidence>
<dbReference type="Pfam" id="PF17820">
    <property type="entry name" value="PDZ_6"/>
    <property type="match status" value="1"/>
</dbReference>
<keyword evidence="6" id="KW-1185">Reference proteome</keyword>
<keyword evidence="2" id="KW-1003">Cell membrane</keyword>
<dbReference type="GO" id="GO:0072659">
    <property type="term" value="P:protein localization to plasma membrane"/>
    <property type="evidence" value="ECO:0007669"/>
    <property type="project" value="TreeGrafter"/>
</dbReference>
<dbReference type="GO" id="GO:0043495">
    <property type="term" value="F:protein-membrane adaptor activity"/>
    <property type="evidence" value="ECO:0007669"/>
    <property type="project" value="TreeGrafter"/>
</dbReference>
<feature type="compositionally biased region" description="Basic and acidic residues" evidence="4">
    <location>
        <begin position="265"/>
        <end position="277"/>
    </location>
</feature>
<feature type="domain" description="PDZ" evidence="5">
    <location>
        <begin position="153"/>
        <end position="235"/>
    </location>
</feature>